<keyword evidence="3" id="KW-0804">Transcription</keyword>
<evidence type="ECO:0000256" key="1">
    <source>
        <dbReference type="ARBA" id="ARBA00023015"/>
    </source>
</evidence>
<accession>I0H9C5</accession>
<dbReference type="SUPFAM" id="SSF46785">
    <property type="entry name" value="Winged helix' DNA-binding domain"/>
    <property type="match status" value="1"/>
</dbReference>
<dbReference type="HOGENOM" id="CLU_097806_4_1_11"/>
<protein>
    <submittedName>
        <fullName evidence="5">Putative ArsR-family transcriptional regulator</fullName>
    </submittedName>
</protein>
<evidence type="ECO:0000259" key="4">
    <source>
        <dbReference type="PROSITE" id="PS50987"/>
    </source>
</evidence>
<dbReference type="PRINTS" id="PR00778">
    <property type="entry name" value="HTHARSR"/>
</dbReference>
<dbReference type="PROSITE" id="PS50987">
    <property type="entry name" value="HTH_ARSR_2"/>
    <property type="match status" value="1"/>
</dbReference>
<dbReference type="InterPro" id="IPR036390">
    <property type="entry name" value="WH_DNA-bd_sf"/>
</dbReference>
<sequence length="103" mass="11020">MRGSEQVSLDAVELPAVLDALADPVRLEVIRQLAAADGVVTGSFQVGVTMSTLSHHLKVLLASGIVRVTQEGRYRRCELRLAEVEHRFPGVLTAILAILCGTG</sequence>
<keyword evidence="1" id="KW-0805">Transcription regulation</keyword>
<dbReference type="eggNOG" id="COG0640">
    <property type="taxonomic scope" value="Bacteria"/>
</dbReference>
<reference evidence="5 6" key="1">
    <citation type="submission" date="2012-02" db="EMBL/GenBank/DDBJ databases">
        <title>Complete genome sequence of Actinoplanes missouriensis 431 (= NBRC 102363).</title>
        <authorList>
            <person name="Ohnishi Y."/>
            <person name="Ishikawa J."/>
            <person name="Sekine M."/>
            <person name="Hosoyama A."/>
            <person name="Harada T."/>
            <person name="Narita H."/>
            <person name="Hata T."/>
            <person name="Konno Y."/>
            <person name="Tutikane K."/>
            <person name="Fujita N."/>
            <person name="Horinouchi S."/>
            <person name="Hayakawa M."/>
        </authorList>
    </citation>
    <scope>NUCLEOTIDE SEQUENCE [LARGE SCALE GENOMIC DNA]</scope>
    <source>
        <strain evidence="6">ATCC 14538 / DSM 43046 / CBS 188.64 / JCM 3121 / NBRC 102363 / NCIMB 12654 / NRRL B-3342 / UNCC 431</strain>
    </source>
</reference>
<dbReference type="KEGG" id="ams:AMIS_43920"/>
<name>I0H9C5_ACTM4</name>
<gene>
    <name evidence="5" type="ordered locus">AMIS_43920</name>
</gene>
<dbReference type="PANTHER" id="PTHR33154">
    <property type="entry name" value="TRANSCRIPTIONAL REGULATOR, ARSR FAMILY"/>
    <property type="match status" value="1"/>
</dbReference>
<evidence type="ECO:0000313" key="5">
    <source>
        <dbReference type="EMBL" id="BAL89612.1"/>
    </source>
</evidence>
<evidence type="ECO:0000256" key="2">
    <source>
        <dbReference type="ARBA" id="ARBA00023125"/>
    </source>
</evidence>
<proteinExistence type="predicted"/>
<dbReference type="GO" id="GO:0003677">
    <property type="term" value="F:DNA binding"/>
    <property type="evidence" value="ECO:0007669"/>
    <property type="project" value="UniProtKB-KW"/>
</dbReference>
<keyword evidence="2" id="KW-0238">DNA-binding</keyword>
<dbReference type="OrthoDB" id="4471357at2"/>
<keyword evidence="6" id="KW-1185">Reference proteome</keyword>
<dbReference type="RefSeq" id="WP_014444506.1">
    <property type="nucleotide sequence ID" value="NC_017093.1"/>
</dbReference>
<organism evidence="5 6">
    <name type="scientific">Actinoplanes missouriensis (strain ATCC 14538 / DSM 43046 / CBS 188.64 / JCM 3121 / NBRC 102363 / NCIMB 12654 / NRRL B-3342 / UNCC 431)</name>
    <dbReference type="NCBI Taxonomy" id="512565"/>
    <lineage>
        <taxon>Bacteria</taxon>
        <taxon>Bacillati</taxon>
        <taxon>Actinomycetota</taxon>
        <taxon>Actinomycetes</taxon>
        <taxon>Micromonosporales</taxon>
        <taxon>Micromonosporaceae</taxon>
        <taxon>Actinoplanes</taxon>
    </lineage>
</organism>
<dbReference type="InterPro" id="IPR051081">
    <property type="entry name" value="HTH_MetalResp_TranReg"/>
</dbReference>
<dbReference type="InterPro" id="IPR036388">
    <property type="entry name" value="WH-like_DNA-bd_sf"/>
</dbReference>
<dbReference type="AlphaFoldDB" id="I0H9C5"/>
<dbReference type="STRING" id="512565.AMIS_43920"/>
<dbReference type="GO" id="GO:0003700">
    <property type="term" value="F:DNA-binding transcription factor activity"/>
    <property type="evidence" value="ECO:0007669"/>
    <property type="project" value="InterPro"/>
</dbReference>
<dbReference type="CDD" id="cd00090">
    <property type="entry name" value="HTH_ARSR"/>
    <property type="match status" value="1"/>
</dbReference>
<dbReference type="PANTHER" id="PTHR33154:SF12">
    <property type="entry name" value="TRANSCRIPTIONAL REGULATORY PROTEIN"/>
    <property type="match status" value="1"/>
</dbReference>
<dbReference type="InterPro" id="IPR001845">
    <property type="entry name" value="HTH_ArsR_DNA-bd_dom"/>
</dbReference>
<dbReference type="Proteomes" id="UP000007882">
    <property type="component" value="Chromosome"/>
</dbReference>
<evidence type="ECO:0000256" key="3">
    <source>
        <dbReference type="ARBA" id="ARBA00023163"/>
    </source>
</evidence>
<dbReference type="InterPro" id="IPR011991">
    <property type="entry name" value="ArsR-like_HTH"/>
</dbReference>
<dbReference type="PATRIC" id="fig|512565.3.peg.4378"/>
<dbReference type="Pfam" id="PF12840">
    <property type="entry name" value="HTH_20"/>
    <property type="match status" value="1"/>
</dbReference>
<dbReference type="EMBL" id="AP012319">
    <property type="protein sequence ID" value="BAL89612.1"/>
    <property type="molecule type" value="Genomic_DNA"/>
</dbReference>
<feature type="domain" description="HTH arsR-type" evidence="4">
    <location>
        <begin position="6"/>
        <end position="99"/>
    </location>
</feature>
<dbReference type="Gene3D" id="1.10.10.10">
    <property type="entry name" value="Winged helix-like DNA-binding domain superfamily/Winged helix DNA-binding domain"/>
    <property type="match status" value="1"/>
</dbReference>
<evidence type="ECO:0000313" key="6">
    <source>
        <dbReference type="Proteomes" id="UP000007882"/>
    </source>
</evidence>
<dbReference type="SMART" id="SM00418">
    <property type="entry name" value="HTH_ARSR"/>
    <property type="match status" value="1"/>
</dbReference>